<keyword evidence="8" id="KW-1185">Reference proteome</keyword>
<dbReference type="EMBL" id="MU004192">
    <property type="protein sequence ID" value="KAF2493614.1"/>
    <property type="molecule type" value="Genomic_DNA"/>
</dbReference>
<dbReference type="Gene3D" id="3.30.43.10">
    <property type="entry name" value="Uridine Diphospho-n-acetylenolpyruvylglucosamine Reductase, domain 2"/>
    <property type="match status" value="1"/>
</dbReference>
<evidence type="ECO:0000256" key="3">
    <source>
        <dbReference type="ARBA" id="ARBA00022827"/>
    </source>
</evidence>
<dbReference type="InterPro" id="IPR016167">
    <property type="entry name" value="FAD-bd_PCMH_sub1"/>
</dbReference>
<dbReference type="PROSITE" id="PS51387">
    <property type="entry name" value="FAD_PCMH"/>
    <property type="match status" value="1"/>
</dbReference>
<dbReference type="GO" id="GO:0071949">
    <property type="term" value="F:FAD binding"/>
    <property type="evidence" value="ECO:0007669"/>
    <property type="project" value="InterPro"/>
</dbReference>
<dbReference type="AlphaFoldDB" id="A0A6A6QNA7"/>
<evidence type="ECO:0000259" key="6">
    <source>
        <dbReference type="PROSITE" id="PS51387"/>
    </source>
</evidence>
<gene>
    <name evidence="7" type="ORF">BU16DRAFT_541284</name>
</gene>
<dbReference type="GO" id="GO:0016491">
    <property type="term" value="F:oxidoreductase activity"/>
    <property type="evidence" value="ECO:0007669"/>
    <property type="project" value="UniProtKB-KW"/>
</dbReference>
<evidence type="ECO:0000313" key="7">
    <source>
        <dbReference type="EMBL" id="KAF2493614.1"/>
    </source>
</evidence>
<reference evidence="7" key="1">
    <citation type="journal article" date="2020" name="Stud. Mycol.">
        <title>101 Dothideomycetes genomes: a test case for predicting lifestyles and emergence of pathogens.</title>
        <authorList>
            <person name="Haridas S."/>
            <person name="Albert R."/>
            <person name="Binder M."/>
            <person name="Bloem J."/>
            <person name="Labutti K."/>
            <person name="Salamov A."/>
            <person name="Andreopoulos B."/>
            <person name="Baker S."/>
            <person name="Barry K."/>
            <person name="Bills G."/>
            <person name="Bluhm B."/>
            <person name="Cannon C."/>
            <person name="Castanera R."/>
            <person name="Culley D."/>
            <person name="Daum C."/>
            <person name="Ezra D."/>
            <person name="Gonzalez J."/>
            <person name="Henrissat B."/>
            <person name="Kuo A."/>
            <person name="Liang C."/>
            <person name="Lipzen A."/>
            <person name="Lutzoni F."/>
            <person name="Magnuson J."/>
            <person name="Mondo S."/>
            <person name="Nolan M."/>
            <person name="Ohm R."/>
            <person name="Pangilinan J."/>
            <person name="Park H.-J."/>
            <person name="Ramirez L."/>
            <person name="Alfaro M."/>
            <person name="Sun H."/>
            <person name="Tritt A."/>
            <person name="Yoshinaga Y."/>
            <person name="Zwiers L.-H."/>
            <person name="Turgeon B."/>
            <person name="Goodwin S."/>
            <person name="Spatafora J."/>
            <person name="Crous P."/>
            <person name="Grigoriev I."/>
        </authorList>
    </citation>
    <scope>NUCLEOTIDE SEQUENCE</scope>
    <source>
        <strain evidence="7">CBS 269.34</strain>
    </source>
</reference>
<sequence length="538" mass="58903">MWSSPLIRGVTAVILCIRSFAYEYTEPESLDVDHALTNLGISPEEYCALLASVFKTKTIPHGSPAIPEWTSSFWAAQQAAVTPFCIFQPSNSKEVAIAVLVSRRFGCSFAVKSGGHAAFAGASNVDGGITIDLAQLNAIELTRDRKIARVGTGNTWYQVYTALEADQLAVIGGRVADIGVGGLTLGGMMIIHSSSVSLSSYSYQNQGGISFFSGSRGWACDNVANYELVTAAGSILQVNRESYPDLYWALRGGGSNFGIVTRFDLETFPQGPIWGGSRLYNATTYGSALIKAFVGFGNNPDEHAATWLSFAKFQGAMIMSILLMHSTPVPDPPIFGAYKAIPSLTDTTKIRTLADLTVEVNSSNPKGLRESYWMHTFKADAQLIEFMTATYLEEISPVQDVAGLEYPIALQLITKETLLKMQRNGGNATPLPKEADEGPFLIMQLCPMWLARQDDEAVIGSIVRIMDKVVERAKEKGLYREYIYMNYGSEYQDVLGSYGDENYERLERIAKRYDPRGVFQTLNKGYFKFGGSPKGSSL</sequence>
<keyword evidence="3" id="KW-0274">FAD</keyword>
<dbReference type="OrthoDB" id="2151789at2759"/>
<name>A0A6A6QNA7_9PEZI</name>
<keyword evidence="4" id="KW-0560">Oxidoreductase</keyword>
<evidence type="ECO:0000256" key="4">
    <source>
        <dbReference type="ARBA" id="ARBA00023002"/>
    </source>
</evidence>
<evidence type="ECO:0000256" key="1">
    <source>
        <dbReference type="ARBA" id="ARBA00005466"/>
    </source>
</evidence>
<dbReference type="Pfam" id="PF08031">
    <property type="entry name" value="BBE"/>
    <property type="match status" value="1"/>
</dbReference>
<protein>
    <submittedName>
        <fullName evidence="7">FAD binding domain protein</fullName>
    </submittedName>
</protein>
<dbReference type="Gene3D" id="3.40.462.20">
    <property type="match status" value="1"/>
</dbReference>
<dbReference type="InterPro" id="IPR016166">
    <property type="entry name" value="FAD-bd_PCMH"/>
</dbReference>
<dbReference type="Gene3D" id="3.30.465.10">
    <property type="match status" value="2"/>
</dbReference>
<keyword evidence="2" id="KW-0285">Flavoprotein</keyword>
<evidence type="ECO:0000256" key="5">
    <source>
        <dbReference type="SAM" id="SignalP"/>
    </source>
</evidence>
<dbReference type="InterPro" id="IPR036318">
    <property type="entry name" value="FAD-bd_PCMH-like_sf"/>
</dbReference>
<feature type="signal peptide" evidence="5">
    <location>
        <begin position="1"/>
        <end position="21"/>
    </location>
</feature>
<dbReference type="Pfam" id="PF01565">
    <property type="entry name" value="FAD_binding_4"/>
    <property type="match status" value="1"/>
</dbReference>
<comment type="similarity">
    <text evidence="1">Belongs to the oxygen-dependent FAD-linked oxidoreductase family.</text>
</comment>
<dbReference type="InterPro" id="IPR016169">
    <property type="entry name" value="FAD-bd_PCMH_sub2"/>
</dbReference>
<dbReference type="InterPro" id="IPR006094">
    <property type="entry name" value="Oxid_FAD_bind_N"/>
</dbReference>
<dbReference type="PANTHER" id="PTHR42973:SF34">
    <property type="entry name" value="FAD BINDING DOMAIN PROTEIN (AFU_ORTHOLOGUE AFUA_3G02770)"/>
    <property type="match status" value="1"/>
</dbReference>
<proteinExistence type="inferred from homology"/>
<dbReference type="SUPFAM" id="SSF56176">
    <property type="entry name" value="FAD-binding/transporter-associated domain-like"/>
    <property type="match status" value="1"/>
</dbReference>
<feature type="chain" id="PRO_5025338761" evidence="5">
    <location>
        <begin position="22"/>
        <end position="538"/>
    </location>
</feature>
<dbReference type="InterPro" id="IPR012951">
    <property type="entry name" value="BBE"/>
</dbReference>
<dbReference type="InterPro" id="IPR050416">
    <property type="entry name" value="FAD-linked_Oxidoreductase"/>
</dbReference>
<evidence type="ECO:0000256" key="2">
    <source>
        <dbReference type="ARBA" id="ARBA00022630"/>
    </source>
</evidence>
<organism evidence="7 8">
    <name type="scientific">Lophium mytilinum</name>
    <dbReference type="NCBI Taxonomy" id="390894"/>
    <lineage>
        <taxon>Eukaryota</taxon>
        <taxon>Fungi</taxon>
        <taxon>Dikarya</taxon>
        <taxon>Ascomycota</taxon>
        <taxon>Pezizomycotina</taxon>
        <taxon>Dothideomycetes</taxon>
        <taxon>Pleosporomycetidae</taxon>
        <taxon>Mytilinidiales</taxon>
        <taxon>Mytilinidiaceae</taxon>
        <taxon>Lophium</taxon>
    </lineage>
</organism>
<evidence type="ECO:0000313" key="8">
    <source>
        <dbReference type="Proteomes" id="UP000799750"/>
    </source>
</evidence>
<keyword evidence="5" id="KW-0732">Signal</keyword>
<accession>A0A6A6QNA7</accession>
<feature type="domain" description="FAD-binding PCMH-type" evidence="6">
    <location>
        <begin position="79"/>
        <end position="270"/>
    </location>
</feature>
<dbReference type="Proteomes" id="UP000799750">
    <property type="component" value="Unassembled WGS sequence"/>
</dbReference>
<dbReference type="PANTHER" id="PTHR42973">
    <property type="entry name" value="BINDING OXIDOREDUCTASE, PUTATIVE (AFU_ORTHOLOGUE AFUA_1G17690)-RELATED"/>
    <property type="match status" value="1"/>
</dbReference>